<keyword evidence="3" id="KW-1185">Reference proteome</keyword>
<dbReference type="Proteomes" id="UP001374579">
    <property type="component" value="Unassembled WGS sequence"/>
</dbReference>
<dbReference type="EMBL" id="JBAMIC010000013">
    <property type="protein sequence ID" value="KAK7098054.1"/>
    <property type="molecule type" value="Genomic_DNA"/>
</dbReference>
<dbReference type="GO" id="GO:0019441">
    <property type="term" value="P:L-tryptophan catabolic process to kynurenine"/>
    <property type="evidence" value="ECO:0007669"/>
    <property type="project" value="InterPro"/>
</dbReference>
<evidence type="ECO:0008006" key="4">
    <source>
        <dbReference type="Google" id="ProtNLM"/>
    </source>
</evidence>
<dbReference type="PANTHER" id="PTHR31118:SF12">
    <property type="entry name" value="CYCLASE-LIKE PROTEIN 2"/>
    <property type="match status" value="1"/>
</dbReference>
<name>A0AAN9B3K6_9CAEN</name>
<sequence length="211" mass="23045">MSEHRGTHADAPFHTFRDGLTNDEIPASRLVGPGVIIDVRSQAELNPNYMLSVNDIKNYERVNGRVPAGAIVMMNSGWGHRYPDPKRVFNTPDPADFPSYRFPGYDPQAVLFLARQRFITALGTDTPSIDIGQSVNFAAHVVMGENQIVGLENVANVGDVPPRGSIIVIGLIKLKDGTGGPSRVIAIVDNSCQKTTGGNRRKSNRNTRRKP</sequence>
<dbReference type="SUPFAM" id="SSF102198">
    <property type="entry name" value="Putative cyclase"/>
    <property type="match status" value="1"/>
</dbReference>
<dbReference type="AlphaFoldDB" id="A0AAN9B3K6"/>
<evidence type="ECO:0000256" key="1">
    <source>
        <dbReference type="ARBA" id="ARBA00007865"/>
    </source>
</evidence>
<gene>
    <name evidence="2" type="ORF">V1264_004942</name>
</gene>
<reference evidence="2 3" key="1">
    <citation type="submission" date="2024-02" db="EMBL/GenBank/DDBJ databases">
        <title>Chromosome-scale genome assembly of the rough periwinkle Littorina saxatilis.</title>
        <authorList>
            <person name="De Jode A."/>
            <person name="Faria R."/>
            <person name="Formenti G."/>
            <person name="Sims Y."/>
            <person name="Smith T.P."/>
            <person name="Tracey A."/>
            <person name="Wood J.M.D."/>
            <person name="Zagrodzka Z.B."/>
            <person name="Johannesson K."/>
            <person name="Butlin R.K."/>
            <person name="Leder E.H."/>
        </authorList>
    </citation>
    <scope>NUCLEOTIDE SEQUENCE [LARGE SCALE GENOMIC DNA]</scope>
    <source>
        <strain evidence="2">Snail1</strain>
        <tissue evidence="2">Muscle</tissue>
    </source>
</reference>
<evidence type="ECO:0000313" key="2">
    <source>
        <dbReference type="EMBL" id="KAK7098054.1"/>
    </source>
</evidence>
<evidence type="ECO:0000313" key="3">
    <source>
        <dbReference type="Proteomes" id="UP001374579"/>
    </source>
</evidence>
<dbReference type="Gene3D" id="3.50.30.50">
    <property type="entry name" value="Putative cyclase"/>
    <property type="match status" value="1"/>
</dbReference>
<organism evidence="2 3">
    <name type="scientific">Littorina saxatilis</name>
    <dbReference type="NCBI Taxonomy" id="31220"/>
    <lineage>
        <taxon>Eukaryota</taxon>
        <taxon>Metazoa</taxon>
        <taxon>Spiralia</taxon>
        <taxon>Lophotrochozoa</taxon>
        <taxon>Mollusca</taxon>
        <taxon>Gastropoda</taxon>
        <taxon>Caenogastropoda</taxon>
        <taxon>Littorinimorpha</taxon>
        <taxon>Littorinoidea</taxon>
        <taxon>Littorinidae</taxon>
        <taxon>Littorina</taxon>
    </lineage>
</organism>
<comment type="caution">
    <text evidence="2">The sequence shown here is derived from an EMBL/GenBank/DDBJ whole genome shotgun (WGS) entry which is preliminary data.</text>
</comment>
<protein>
    <recommendedName>
        <fullName evidence="4">Cyclase family protein</fullName>
    </recommendedName>
</protein>
<accession>A0AAN9B3K6</accession>
<dbReference type="PANTHER" id="PTHR31118">
    <property type="entry name" value="CYCLASE-LIKE PROTEIN 2"/>
    <property type="match status" value="1"/>
</dbReference>
<dbReference type="Pfam" id="PF04199">
    <property type="entry name" value="Cyclase"/>
    <property type="match status" value="1"/>
</dbReference>
<proteinExistence type="inferred from homology"/>
<dbReference type="InterPro" id="IPR007325">
    <property type="entry name" value="KFase/CYL"/>
</dbReference>
<comment type="similarity">
    <text evidence="1">Belongs to the Cyclase 1 superfamily.</text>
</comment>
<dbReference type="InterPro" id="IPR037175">
    <property type="entry name" value="KFase_sf"/>
</dbReference>
<dbReference type="GO" id="GO:0004061">
    <property type="term" value="F:arylformamidase activity"/>
    <property type="evidence" value="ECO:0007669"/>
    <property type="project" value="InterPro"/>
</dbReference>